<evidence type="ECO:0008006" key="4">
    <source>
        <dbReference type="Google" id="ProtNLM"/>
    </source>
</evidence>
<feature type="compositionally biased region" description="Polar residues" evidence="1">
    <location>
        <begin position="531"/>
        <end position="549"/>
    </location>
</feature>
<reference evidence="3" key="1">
    <citation type="journal article" date="2017" name="bioRxiv">
        <title>Comparative analysis of the genomes of Stylophora pistillata and Acropora digitifera provides evidence for extensive differences between species of corals.</title>
        <authorList>
            <person name="Voolstra C.R."/>
            <person name="Li Y."/>
            <person name="Liew Y.J."/>
            <person name="Baumgarten S."/>
            <person name="Zoccola D."/>
            <person name="Flot J.-F."/>
            <person name="Tambutte S."/>
            <person name="Allemand D."/>
            <person name="Aranda M."/>
        </authorList>
    </citation>
    <scope>NUCLEOTIDE SEQUENCE [LARGE SCALE GENOMIC DNA]</scope>
</reference>
<accession>A0A2B4RML7</accession>
<dbReference type="EMBL" id="LSMT01000349">
    <property type="protein sequence ID" value="PFX19674.1"/>
    <property type="molecule type" value="Genomic_DNA"/>
</dbReference>
<protein>
    <recommendedName>
        <fullName evidence="4">Ubiquitin-like domain-containing protein</fullName>
    </recommendedName>
</protein>
<evidence type="ECO:0000256" key="1">
    <source>
        <dbReference type="SAM" id="MobiDB-lite"/>
    </source>
</evidence>
<organism evidence="2 3">
    <name type="scientific">Stylophora pistillata</name>
    <name type="common">Smooth cauliflower coral</name>
    <dbReference type="NCBI Taxonomy" id="50429"/>
    <lineage>
        <taxon>Eukaryota</taxon>
        <taxon>Metazoa</taxon>
        <taxon>Cnidaria</taxon>
        <taxon>Anthozoa</taxon>
        <taxon>Hexacorallia</taxon>
        <taxon>Scleractinia</taxon>
        <taxon>Astrocoeniina</taxon>
        <taxon>Pocilloporidae</taxon>
        <taxon>Stylophora</taxon>
    </lineage>
</organism>
<name>A0A2B4RML7_STYPI</name>
<feature type="region of interest" description="Disordered" evidence="1">
    <location>
        <begin position="531"/>
        <end position="566"/>
    </location>
</feature>
<dbReference type="Proteomes" id="UP000225706">
    <property type="component" value="Unassembled WGS sequence"/>
</dbReference>
<comment type="caution">
    <text evidence="2">The sequence shown here is derived from an EMBL/GenBank/DDBJ whole genome shotgun (WGS) entry which is preliminary data.</text>
</comment>
<dbReference type="Gene3D" id="3.10.20.90">
    <property type="entry name" value="Phosphatidylinositol 3-kinase Catalytic Subunit, Chain A, domain 1"/>
    <property type="match status" value="1"/>
</dbReference>
<evidence type="ECO:0000313" key="2">
    <source>
        <dbReference type="EMBL" id="PFX19674.1"/>
    </source>
</evidence>
<evidence type="ECO:0000313" key="3">
    <source>
        <dbReference type="Proteomes" id="UP000225706"/>
    </source>
</evidence>
<gene>
    <name evidence="2" type="ORF">AWC38_SpisGene15913</name>
</gene>
<proteinExistence type="predicted"/>
<sequence>MEFYVEYHSSEGNSEIGRTKLSVPDLNTTTIKDVKYMLQGRIQVPVCDQQLFYQERALTVDQMSLGRLYFREGDTLNLQFTAAADIQGMTELLNVLKKCAREIEAKLENKLPDINEDSEGVWRFYDRLLYALEGLASFFFPWKCLRSVAQRHFFVQEEGFDAFLKVFKLSRQLYLTEQQESDLNLNANLREATTIRNHLKLHFNQGQLVLQLCCLSFLWNFGETPQDRKFLLSKDVFPLTVDALLLQPSPLEKTGHIDMASLVVGVNESAVGCFGGLVECNSNIQEEVSNMPAVINKLLFMIDRCQSEPAGYSLFSSQVASNSLFYCTFNVKSAQSLVNCGAVEKVLLITKALLDDKDGNTPLRSGQGVAGLTCDGLKYYCCLFLARIRSAPLVKLDMETCMAIDELINLFLDRHVPNEISKWEEEMSFVWMTMVPLVHLAFAGGKEYNSDSEIDCDSHGNEINLMKCDSSSHNGEACFSEKKLSPPEGMEIAEADTVKVNDSQSSFKSLKTVTPEDQLVVQTVISFASSTAHNAPRTNQDKNVLSENPSKVERRKDKISQPGSSSTQKLGIFSLVHMLSIEENQQLALLENLPPFLVCLSWHLPCDGKEKLRKVLANNVHTPPSLKVVAKSVLALVKGLDMVFNL</sequence>
<feature type="compositionally biased region" description="Basic and acidic residues" evidence="1">
    <location>
        <begin position="550"/>
        <end position="559"/>
    </location>
</feature>
<dbReference type="InterPro" id="IPR029071">
    <property type="entry name" value="Ubiquitin-like_domsf"/>
</dbReference>
<dbReference type="SUPFAM" id="SSF54236">
    <property type="entry name" value="Ubiquitin-like"/>
    <property type="match status" value="1"/>
</dbReference>
<keyword evidence="3" id="KW-1185">Reference proteome</keyword>
<dbReference type="OrthoDB" id="5948924at2759"/>
<dbReference type="AlphaFoldDB" id="A0A2B4RML7"/>